<organism evidence="1 2">
    <name type="scientific">Halteria grandinella</name>
    <dbReference type="NCBI Taxonomy" id="5974"/>
    <lineage>
        <taxon>Eukaryota</taxon>
        <taxon>Sar</taxon>
        <taxon>Alveolata</taxon>
        <taxon>Ciliophora</taxon>
        <taxon>Intramacronucleata</taxon>
        <taxon>Spirotrichea</taxon>
        <taxon>Stichotrichia</taxon>
        <taxon>Sporadotrichida</taxon>
        <taxon>Halteriidae</taxon>
        <taxon>Halteria</taxon>
    </lineage>
</organism>
<reference evidence="1" key="1">
    <citation type="submission" date="2019-06" db="EMBL/GenBank/DDBJ databases">
        <authorList>
            <person name="Zheng W."/>
        </authorList>
    </citation>
    <scope>NUCLEOTIDE SEQUENCE</scope>
    <source>
        <strain evidence="1">QDHG01</strain>
    </source>
</reference>
<accession>A0A8J8P2H3</accession>
<evidence type="ECO:0000313" key="1">
    <source>
        <dbReference type="EMBL" id="TNV84655.1"/>
    </source>
</evidence>
<protein>
    <submittedName>
        <fullName evidence="1">Uncharacterized protein</fullName>
    </submittedName>
</protein>
<dbReference type="EMBL" id="RRYP01002550">
    <property type="protein sequence ID" value="TNV84655.1"/>
    <property type="molecule type" value="Genomic_DNA"/>
</dbReference>
<dbReference type="Proteomes" id="UP000785679">
    <property type="component" value="Unassembled WGS sequence"/>
</dbReference>
<sequence length="183" mass="21012">MELAYTAIREEGGPCEAIPQGENCFFFLKRIQLIVQQRDVMISFMQQLLMVFTLESLDGERSPLTPCEQNTILQDLVHNSRSFLNSAISNRDSIVVSSSVPINREWPRMPFKCKNRLTESPGGETNTLSLGHPRSEWHPIIFNRVPSSDIRGCNIKTQNKYGAYSFEGRLQRQIAYVFFCNQF</sequence>
<evidence type="ECO:0000313" key="2">
    <source>
        <dbReference type="Proteomes" id="UP000785679"/>
    </source>
</evidence>
<keyword evidence="2" id="KW-1185">Reference proteome</keyword>
<dbReference type="AlphaFoldDB" id="A0A8J8P2H3"/>
<gene>
    <name evidence="1" type="ORF">FGO68_gene17728</name>
</gene>
<name>A0A8J8P2H3_HALGN</name>
<proteinExistence type="predicted"/>
<comment type="caution">
    <text evidence="1">The sequence shown here is derived from an EMBL/GenBank/DDBJ whole genome shotgun (WGS) entry which is preliminary data.</text>
</comment>